<evidence type="ECO:0000256" key="9">
    <source>
        <dbReference type="ARBA" id="ARBA00022741"/>
    </source>
</evidence>
<dbReference type="GO" id="GO:0006730">
    <property type="term" value="P:one-carbon metabolic process"/>
    <property type="evidence" value="ECO:0007669"/>
    <property type="project" value="UniProtKB-KW"/>
</dbReference>
<comment type="caution">
    <text evidence="19">The sequence shown here is derived from an EMBL/GenBank/DDBJ whole genome shotgun (WGS) entry which is preliminary data.</text>
</comment>
<dbReference type="PROSITE" id="PS00377">
    <property type="entry name" value="ADOMET_SYNTHASE_2"/>
    <property type="match status" value="1"/>
</dbReference>
<evidence type="ECO:0000256" key="4">
    <source>
        <dbReference type="ARBA" id="ARBA00009685"/>
    </source>
</evidence>
<dbReference type="NCBIfam" id="TIGR01034">
    <property type="entry name" value="metK"/>
    <property type="match status" value="1"/>
</dbReference>
<comment type="cofactor">
    <cofactor evidence="1">
        <name>Mg(2+)</name>
        <dbReference type="ChEBI" id="CHEBI:18420"/>
    </cofactor>
</comment>
<evidence type="ECO:0000256" key="3">
    <source>
        <dbReference type="ARBA" id="ARBA00005224"/>
    </source>
</evidence>
<keyword evidence="6" id="KW-0554">One-carbon metabolism</keyword>
<dbReference type="EC" id="2.5.1.6" evidence="5 13"/>
<dbReference type="PROSITE" id="PS00376">
    <property type="entry name" value="ADOMET_SYNTHASE_1"/>
    <property type="match status" value="1"/>
</dbReference>
<proteinExistence type="inferred from homology"/>
<dbReference type="InterPro" id="IPR022630">
    <property type="entry name" value="S-AdoMet_synt_C"/>
</dbReference>
<evidence type="ECO:0000256" key="2">
    <source>
        <dbReference type="ARBA" id="ARBA00001958"/>
    </source>
</evidence>
<comment type="cofactor">
    <cofactor evidence="2">
        <name>K(+)</name>
        <dbReference type="ChEBI" id="CHEBI:29103"/>
    </cofactor>
</comment>
<dbReference type="Pfam" id="PF00438">
    <property type="entry name" value="S-AdoMet_synt_N"/>
    <property type="match status" value="1"/>
</dbReference>
<evidence type="ECO:0000256" key="10">
    <source>
        <dbReference type="ARBA" id="ARBA00022840"/>
    </source>
</evidence>
<dbReference type="InterPro" id="IPR022628">
    <property type="entry name" value="S-AdoMet_synt_N"/>
</dbReference>
<comment type="subunit">
    <text evidence="14">Homotetramer.</text>
</comment>
<keyword evidence="8 14" id="KW-0479">Metal-binding</keyword>
<evidence type="ECO:0000256" key="7">
    <source>
        <dbReference type="ARBA" id="ARBA00022679"/>
    </source>
</evidence>
<feature type="domain" description="S-adenosylmethionine synthetase N-terminal" evidence="16">
    <location>
        <begin position="10"/>
        <end position="90"/>
    </location>
</feature>
<evidence type="ECO:0000256" key="15">
    <source>
        <dbReference type="RuleBase" id="RU004462"/>
    </source>
</evidence>
<dbReference type="AlphaFoldDB" id="A0A0G1SME3"/>
<keyword evidence="11 14" id="KW-0460">Magnesium</keyword>
<dbReference type="GO" id="GO:0046872">
    <property type="term" value="F:metal ion binding"/>
    <property type="evidence" value="ECO:0007669"/>
    <property type="project" value="UniProtKB-KW"/>
</dbReference>
<evidence type="ECO:0000256" key="6">
    <source>
        <dbReference type="ARBA" id="ARBA00022563"/>
    </source>
</evidence>
<evidence type="ECO:0000256" key="12">
    <source>
        <dbReference type="ARBA" id="ARBA00022958"/>
    </source>
</evidence>
<evidence type="ECO:0000259" key="18">
    <source>
        <dbReference type="Pfam" id="PF02773"/>
    </source>
</evidence>
<accession>A0A0G1SME3</accession>
<comment type="pathway">
    <text evidence="3">Amino-acid biosynthesis; S-adenosyl-L-methionine biosynthesis; S-adenosyl-L-methionine from L-methionine: step 1/1.</text>
</comment>
<sequence>MTMGMRKARMMATEFVTDGHPDKVCDQVADSIVDAALQQDPSSRVAMEVQGGHGAITVTGEMTTSNNLDIGSIARNVYKDIGHDHDIAVFSNVVNQANDIDTGVSRGGAGDQGIMVGYAIDDGPNYMPWSWTLSRELCEKLKELRETGRLPYLRPDGKSLIVMEDDRVTHVTLAAHHAEGVEHGQIKEDLIELAVRPIVDDLAPEFIKVNGTGNFVQGGFDADAGTTGRKLMIDNYGPNVEVGGGCYSGKDPSKVDRSAAYYCRMIAKSIVAGGHAPEAIVKVGYTIGIAQPAYVSVVTSLEADAASKLEQHIRSLFTFEPRDMIEQLGLLTPNGWSYRETARAGHYGNDHFPWEKIVEI</sequence>
<dbReference type="InterPro" id="IPR022629">
    <property type="entry name" value="S-AdoMet_synt_central"/>
</dbReference>
<dbReference type="InterPro" id="IPR002133">
    <property type="entry name" value="S-AdoMet_synthetase"/>
</dbReference>
<name>A0A0G1SME3_9BACT</name>
<dbReference type="GO" id="GO:0006556">
    <property type="term" value="P:S-adenosylmethionine biosynthetic process"/>
    <property type="evidence" value="ECO:0007669"/>
    <property type="project" value="UniProtKB-UniRule"/>
</dbReference>
<evidence type="ECO:0000256" key="8">
    <source>
        <dbReference type="ARBA" id="ARBA00022723"/>
    </source>
</evidence>
<evidence type="ECO:0000256" key="5">
    <source>
        <dbReference type="ARBA" id="ARBA00012828"/>
    </source>
</evidence>
<dbReference type="PANTHER" id="PTHR11964">
    <property type="entry name" value="S-ADENOSYLMETHIONINE SYNTHETASE"/>
    <property type="match status" value="1"/>
</dbReference>
<dbReference type="Pfam" id="PF02772">
    <property type="entry name" value="S-AdoMet_synt_M"/>
    <property type="match status" value="1"/>
</dbReference>
<dbReference type="Proteomes" id="UP000034487">
    <property type="component" value="Unassembled WGS sequence"/>
</dbReference>
<dbReference type="PATRIC" id="fig|1618335.3.peg.382"/>
<evidence type="ECO:0000259" key="16">
    <source>
        <dbReference type="Pfam" id="PF00438"/>
    </source>
</evidence>
<evidence type="ECO:0000256" key="11">
    <source>
        <dbReference type="ARBA" id="ARBA00022842"/>
    </source>
</evidence>
<reference evidence="19 20" key="1">
    <citation type="journal article" date="2015" name="Nature">
        <title>rRNA introns, odd ribosomes, and small enigmatic genomes across a large radiation of phyla.</title>
        <authorList>
            <person name="Brown C.T."/>
            <person name="Hug L.A."/>
            <person name="Thomas B.C."/>
            <person name="Sharon I."/>
            <person name="Castelle C.J."/>
            <person name="Singh A."/>
            <person name="Wilkins M.J."/>
            <person name="Williams K.H."/>
            <person name="Banfield J.F."/>
        </authorList>
    </citation>
    <scope>NUCLEOTIDE SEQUENCE [LARGE SCALE GENOMIC DNA]</scope>
</reference>
<dbReference type="SUPFAM" id="SSF55973">
    <property type="entry name" value="S-adenosylmethionine synthetase"/>
    <property type="match status" value="3"/>
</dbReference>
<comment type="subcellular location">
    <subcellularLocation>
        <location evidence="14">Cytoplasm</location>
    </subcellularLocation>
</comment>
<dbReference type="Pfam" id="PF02773">
    <property type="entry name" value="S-AdoMet_synt_C"/>
    <property type="match status" value="1"/>
</dbReference>
<dbReference type="GO" id="GO:0004478">
    <property type="term" value="F:methionine adenosyltransferase activity"/>
    <property type="evidence" value="ECO:0007669"/>
    <property type="project" value="UniProtKB-UniRule"/>
</dbReference>
<evidence type="ECO:0000313" key="20">
    <source>
        <dbReference type="Proteomes" id="UP000034487"/>
    </source>
</evidence>
<keyword evidence="9" id="KW-0547">Nucleotide-binding</keyword>
<organism evidence="19 20">
    <name type="scientific">Berkelbacteria bacterium GW2011_GWA2_46_7</name>
    <dbReference type="NCBI Taxonomy" id="1618335"/>
    <lineage>
        <taxon>Bacteria</taxon>
        <taxon>Candidatus Berkelbacteria</taxon>
    </lineage>
</organism>
<protein>
    <recommendedName>
        <fullName evidence="5 13">Methionine adenosyltransferase</fullName>
        <ecNumber evidence="5 13">2.5.1.6</ecNumber>
    </recommendedName>
</protein>
<dbReference type="Gene3D" id="3.30.300.10">
    <property type="match status" value="3"/>
</dbReference>
<evidence type="ECO:0000259" key="17">
    <source>
        <dbReference type="Pfam" id="PF02772"/>
    </source>
</evidence>
<dbReference type="EMBL" id="LCMV01000032">
    <property type="protein sequence ID" value="KKU43223.1"/>
    <property type="molecule type" value="Genomic_DNA"/>
</dbReference>
<feature type="domain" description="S-adenosylmethionine synthetase C-terminal" evidence="18">
    <location>
        <begin position="218"/>
        <end position="356"/>
    </location>
</feature>
<dbReference type="UniPathway" id="UPA00315">
    <property type="reaction ID" value="UER00080"/>
</dbReference>
<evidence type="ECO:0000256" key="14">
    <source>
        <dbReference type="RuleBase" id="RU000542"/>
    </source>
</evidence>
<keyword evidence="7" id="KW-0808">Transferase</keyword>
<comment type="similarity">
    <text evidence="4 15">Belongs to the AdoMet synthase family.</text>
</comment>
<dbReference type="InterPro" id="IPR022631">
    <property type="entry name" value="ADOMET_SYNTHASE_CS"/>
</dbReference>
<evidence type="ECO:0000256" key="1">
    <source>
        <dbReference type="ARBA" id="ARBA00001946"/>
    </source>
</evidence>
<evidence type="ECO:0000256" key="13">
    <source>
        <dbReference type="NCBIfam" id="TIGR01034"/>
    </source>
</evidence>
<evidence type="ECO:0000313" key="19">
    <source>
        <dbReference type="EMBL" id="KKU43223.1"/>
    </source>
</evidence>
<dbReference type="GO" id="GO:0005524">
    <property type="term" value="F:ATP binding"/>
    <property type="evidence" value="ECO:0007669"/>
    <property type="project" value="UniProtKB-KW"/>
</dbReference>
<keyword evidence="12 14" id="KW-0630">Potassium</keyword>
<feature type="domain" description="S-adenosylmethionine synthetase central" evidence="17">
    <location>
        <begin position="108"/>
        <end position="215"/>
    </location>
</feature>
<dbReference type="InterPro" id="IPR022636">
    <property type="entry name" value="S-AdoMet_synthetase_sfam"/>
</dbReference>
<dbReference type="GO" id="GO:0005737">
    <property type="term" value="C:cytoplasm"/>
    <property type="evidence" value="ECO:0007669"/>
    <property type="project" value="UniProtKB-SubCell"/>
</dbReference>
<dbReference type="PIRSF" id="PIRSF000497">
    <property type="entry name" value="MAT"/>
    <property type="match status" value="1"/>
</dbReference>
<gene>
    <name evidence="19" type="ORF">UX60_C0032G0013</name>
</gene>
<keyword evidence="10" id="KW-0067">ATP-binding</keyword>